<gene>
    <name evidence="1" type="ORF">H171_4135</name>
</gene>
<dbReference type="RefSeq" id="WP_157803198.1">
    <property type="nucleotide sequence ID" value="NZ_PGET01000001.1"/>
</dbReference>
<evidence type="ECO:0000313" key="1">
    <source>
        <dbReference type="EMBL" id="PJJ30529.1"/>
    </source>
</evidence>
<accession>A0A2M8ZAQ4</accession>
<reference evidence="1 2" key="1">
    <citation type="submission" date="2017-11" db="EMBL/GenBank/DDBJ databases">
        <title>Understudied soil microbes with underappreciated capabilities: Untangling the Clostridium saccharolyticum group.</title>
        <authorList>
            <person name="Leschine S."/>
        </authorList>
    </citation>
    <scope>NUCLEOTIDE SEQUENCE [LARGE SCALE GENOMIC DNA]</scope>
    <source>
        <strain evidence="1 2">18A</strain>
    </source>
</reference>
<dbReference type="AlphaFoldDB" id="A0A2M8ZAQ4"/>
<protein>
    <submittedName>
        <fullName evidence="1">Uncharacterized protein</fullName>
    </submittedName>
</protein>
<comment type="caution">
    <text evidence="1">The sequence shown here is derived from an EMBL/GenBank/DDBJ whole genome shotgun (WGS) entry which is preliminary data.</text>
</comment>
<name>A0A2M8ZAQ4_9FIRM</name>
<dbReference type="OrthoDB" id="2084655at2"/>
<evidence type="ECO:0000313" key="2">
    <source>
        <dbReference type="Proteomes" id="UP000231092"/>
    </source>
</evidence>
<dbReference type="Proteomes" id="UP000231092">
    <property type="component" value="Unassembled WGS sequence"/>
</dbReference>
<organism evidence="1 2">
    <name type="scientific">[Clostridium] celerecrescens 18A</name>
    <dbReference type="NCBI Taxonomy" id="1286362"/>
    <lineage>
        <taxon>Bacteria</taxon>
        <taxon>Bacillati</taxon>
        <taxon>Bacillota</taxon>
        <taxon>Clostridia</taxon>
        <taxon>Lachnospirales</taxon>
        <taxon>Lachnospiraceae</taxon>
        <taxon>Lacrimispora</taxon>
    </lineage>
</organism>
<proteinExistence type="predicted"/>
<dbReference type="EMBL" id="PGET01000001">
    <property type="protein sequence ID" value="PJJ30529.1"/>
    <property type="molecule type" value="Genomic_DNA"/>
</dbReference>
<sequence length="69" mass="8054">MGKEEDYVPYLYKPGEGWIADNDNVLMDRFMGYDDSEPADSPYKIGNTSIMDLVEEIREKEVEKFIENL</sequence>